<sequence length="290" mass="33798">MDLLSGLEQFGINVEQENTEIYAEEKRKEQNKVKTSDEKTVVRAKRPETEFLFTKRIRCTICDRVFDVRMVKNARVKRLQPDFDLRPRFENIDTLKYDVYACPYCGYAAMGRYFEHLTKGQIQLVKDNVCANFKRTGDAEPDSYTYEQAIARYKLALYNSIVKRAKTSEKAYTCLKISWLYREMAGMDAASEEEKAKKAEYEKLQEEFYKEAYEGFQKALATETFPMCGMDSFTMDYLIASMACHFKDFSYASKAVSNILSSQIADRRIKNRALELKEEIIAQIRNESNN</sequence>
<gene>
    <name evidence="1" type="ORF">H8S17_10030</name>
</gene>
<dbReference type="InterPro" id="IPR018708">
    <property type="entry name" value="DUF2225"/>
</dbReference>
<accession>A0A923LRG5</accession>
<comment type="caution">
    <text evidence="1">The sequence shown here is derived from an EMBL/GenBank/DDBJ whole genome shotgun (WGS) entry which is preliminary data.</text>
</comment>
<evidence type="ECO:0000313" key="2">
    <source>
        <dbReference type="Proteomes" id="UP000606720"/>
    </source>
</evidence>
<dbReference type="AlphaFoldDB" id="A0A923LRG5"/>
<keyword evidence="2" id="KW-1185">Reference proteome</keyword>
<dbReference type="Proteomes" id="UP000606720">
    <property type="component" value="Unassembled WGS sequence"/>
</dbReference>
<dbReference type="EMBL" id="JACOPH010000008">
    <property type="protein sequence ID" value="MBC5714541.1"/>
    <property type="molecule type" value="Genomic_DNA"/>
</dbReference>
<dbReference type="Pfam" id="PF09986">
    <property type="entry name" value="DUF2225"/>
    <property type="match status" value="1"/>
</dbReference>
<dbReference type="RefSeq" id="WP_186867203.1">
    <property type="nucleotide sequence ID" value="NZ_JACOPH010000008.1"/>
</dbReference>
<name>A0A923LRG5_9FIRM</name>
<protein>
    <submittedName>
        <fullName evidence="1">DUF2225 domain-containing protein</fullName>
    </submittedName>
</protein>
<reference evidence="1" key="1">
    <citation type="submission" date="2020-08" db="EMBL/GenBank/DDBJ databases">
        <title>Genome public.</title>
        <authorList>
            <person name="Liu C."/>
            <person name="Sun Q."/>
        </authorList>
    </citation>
    <scope>NUCLEOTIDE SEQUENCE</scope>
    <source>
        <strain evidence="1">BX1005</strain>
    </source>
</reference>
<organism evidence="1 2">
    <name type="scientific">Roseburia zhanii</name>
    <dbReference type="NCBI Taxonomy" id="2763064"/>
    <lineage>
        <taxon>Bacteria</taxon>
        <taxon>Bacillati</taxon>
        <taxon>Bacillota</taxon>
        <taxon>Clostridia</taxon>
        <taxon>Lachnospirales</taxon>
        <taxon>Lachnospiraceae</taxon>
        <taxon>Roseburia</taxon>
    </lineage>
</organism>
<proteinExistence type="predicted"/>
<evidence type="ECO:0000313" key="1">
    <source>
        <dbReference type="EMBL" id="MBC5714541.1"/>
    </source>
</evidence>